<proteinExistence type="evidence at transcript level"/>
<dbReference type="Gene3D" id="3.20.20.80">
    <property type="entry name" value="Glycosidases"/>
    <property type="match status" value="1"/>
</dbReference>
<reference evidence="3" key="2">
    <citation type="submission" date="2004-04" db="EMBL/GenBank/DDBJ databases">
        <title>Arabidopsis ORF clones.</title>
        <authorList>
            <person name="Shinn P."/>
            <person name="Chen H."/>
            <person name="Cheuk R."/>
            <person name="Kim C.J."/>
            <person name="Ecker J.R."/>
        </authorList>
    </citation>
    <scope>NUCLEOTIDE SEQUENCE</scope>
</reference>
<reference evidence="2" key="1">
    <citation type="submission" date="2004-03" db="EMBL/GenBank/DDBJ databases">
        <title>Arabidopsis ORF clones.</title>
        <authorList>
            <person name="Cheuk R."/>
            <person name="Chen H."/>
            <person name="Kim C.J."/>
            <person name="Shinn P."/>
            <person name="Ecker J.R."/>
        </authorList>
    </citation>
    <scope>NUCLEOTIDE SEQUENCE</scope>
</reference>
<dbReference type="AlphaFoldDB" id="Q6NLB2"/>
<evidence type="ECO:0000259" key="1">
    <source>
        <dbReference type="Pfam" id="PF03644"/>
    </source>
</evidence>
<dbReference type="ExpressionAtlas" id="Q6NLB2">
    <property type="expression patterns" value="baseline and differential"/>
</dbReference>
<dbReference type="TAIR" id="AT3G61010"/>
<organism evidence="3">
    <name type="scientific">Arabidopsis thaliana</name>
    <name type="common">Mouse-ear cress</name>
    <dbReference type="NCBI Taxonomy" id="3702"/>
    <lineage>
        <taxon>Eukaryota</taxon>
        <taxon>Viridiplantae</taxon>
        <taxon>Streptophyta</taxon>
        <taxon>Embryophyta</taxon>
        <taxon>Tracheophyta</taxon>
        <taxon>Spermatophyta</taxon>
        <taxon>Magnoliopsida</taxon>
        <taxon>eudicotyledons</taxon>
        <taxon>Gunneridae</taxon>
        <taxon>Pentapetalae</taxon>
        <taxon>rosids</taxon>
        <taxon>malvids</taxon>
        <taxon>Brassicales</taxon>
        <taxon>Brassicaceae</taxon>
        <taxon>Camelineae</taxon>
        <taxon>Arabidopsis</taxon>
    </lineage>
</organism>
<dbReference type="Pfam" id="PF03644">
    <property type="entry name" value="Glyco_hydro_85"/>
    <property type="match status" value="1"/>
</dbReference>
<dbReference type="InterPro" id="IPR005201">
    <property type="entry name" value="TIM_ENGase"/>
</dbReference>
<dbReference type="InterPro" id="IPR032979">
    <property type="entry name" value="ENGase"/>
</dbReference>
<feature type="domain" description="Cytosolic endo-beta-N-acetylglucosaminidase TIM barrel" evidence="1">
    <location>
        <begin position="5"/>
        <end position="69"/>
    </location>
</feature>
<dbReference type="EMBL" id="BT012219">
    <property type="protein sequence ID" value="AAS76706.1"/>
    <property type="molecule type" value="mRNA"/>
</dbReference>
<evidence type="ECO:0000313" key="3">
    <source>
        <dbReference type="EMBL" id="AAS92338.1"/>
    </source>
</evidence>
<dbReference type="GO" id="GO:0033925">
    <property type="term" value="F:mannosyl-glycoprotein endo-beta-N-acetylglucosaminidase activity"/>
    <property type="evidence" value="ECO:0007669"/>
    <property type="project" value="UniProtKB-EC"/>
</dbReference>
<dbReference type="PANTHER" id="PTHR13246">
    <property type="entry name" value="ENDO BETA N-ACETYLGLUCOSAMINIDASE"/>
    <property type="match status" value="1"/>
</dbReference>
<evidence type="ECO:0000313" key="2">
    <source>
        <dbReference type="EMBL" id="AAS76706.1"/>
    </source>
</evidence>
<dbReference type="PANTHER" id="PTHR13246:SF1">
    <property type="entry name" value="CYTOSOLIC ENDO-BETA-N-ACETYLGLUCOSAMINIDASE"/>
    <property type="match status" value="1"/>
</dbReference>
<sequence>MLLYLLKRNNVSAAMFAPGWVYETAQQPNFNSAQNKWWSLVEKSCGIVQTIHKSSLFTRISIRALVTMFHSKVSNSQIVAFSFILHRCPMVQHFCQSLQRGVQCLLCLPCPRCLHRERQCRLERFHQS</sequence>
<name>Q6NLB2_ARATH</name>
<dbReference type="GO" id="GO:0005829">
    <property type="term" value="C:cytosol"/>
    <property type="evidence" value="ECO:0007669"/>
    <property type="project" value="UniProtKB-SubCell"/>
</dbReference>
<accession>Q6NLB2</accession>
<dbReference type="EMBL" id="BT012422">
    <property type="protein sequence ID" value="AAS92338.1"/>
    <property type="molecule type" value="mRNA"/>
</dbReference>
<protein>
    <submittedName>
        <fullName evidence="3">At3g61010</fullName>
    </submittedName>
</protein>